<dbReference type="VEuPathDB" id="FungiDB:BCV72DRAFT_227599"/>
<dbReference type="PROSITE" id="PS51293">
    <property type="entry name" value="SANT"/>
    <property type="match status" value="2"/>
</dbReference>
<feature type="domain" description="SANT" evidence="6">
    <location>
        <begin position="88"/>
        <end position="134"/>
    </location>
</feature>
<gene>
    <name evidence="8" type="ORF">BCV72DRAFT_227599</name>
</gene>
<evidence type="ECO:0008006" key="9">
    <source>
        <dbReference type="Google" id="ProtNLM"/>
    </source>
</evidence>
<feature type="domain" description="HTH myb-type" evidence="7">
    <location>
        <begin position="83"/>
        <end position="134"/>
    </location>
</feature>
<evidence type="ECO:0000259" key="5">
    <source>
        <dbReference type="PROSITE" id="PS50090"/>
    </source>
</evidence>
<dbReference type="Gene3D" id="1.10.10.60">
    <property type="entry name" value="Homeodomain-like"/>
    <property type="match status" value="2"/>
</dbReference>
<evidence type="ECO:0000313" key="8">
    <source>
        <dbReference type="EMBL" id="ORE06882.1"/>
    </source>
</evidence>
<dbReference type="InterPro" id="IPR009057">
    <property type="entry name" value="Homeodomain-like_sf"/>
</dbReference>
<dbReference type="GO" id="GO:0042796">
    <property type="term" value="P:snRNA transcription by RNA polymerase III"/>
    <property type="evidence" value="ECO:0007669"/>
    <property type="project" value="TreeGrafter"/>
</dbReference>
<dbReference type="Pfam" id="PF13921">
    <property type="entry name" value="Myb_DNA-bind_6"/>
    <property type="match status" value="1"/>
</dbReference>
<feature type="domain" description="Myb-like" evidence="5">
    <location>
        <begin position="192"/>
        <end position="232"/>
    </location>
</feature>
<dbReference type="GO" id="GO:0019185">
    <property type="term" value="C:snRNA-activating protein complex"/>
    <property type="evidence" value="ECO:0007669"/>
    <property type="project" value="TreeGrafter"/>
</dbReference>
<keyword evidence="2" id="KW-0238">DNA-binding</keyword>
<dbReference type="GO" id="GO:0000978">
    <property type="term" value="F:RNA polymerase II cis-regulatory region sequence-specific DNA binding"/>
    <property type="evidence" value="ECO:0007669"/>
    <property type="project" value="TreeGrafter"/>
</dbReference>
<dbReference type="InterPro" id="IPR017884">
    <property type="entry name" value="SANT_dom"/>
</dbReference>
<keyword evidence="4" id="KW-0539">Nucleus</keyword>
<dbReference type="InterPro" id="IPR001005">
    <property type="entry name" value="SANT/Myb"/>
</dbReference>
<organism evidence="8">
    <name type="scientific">Rhizopus microsporus var. microsporus</name>
    <dbReference type="NCBI Taxonomy" id="86635"/>
    <lineage>
        <taxon>Eukaryota</taxon>
        <taxon>Fungi</taxon>
        <taxon>Fungi incertae sedis</taxon>
        <taxon>Mucoromycota</taxon>
        <taxon>Mucoromycotina</taxon>
        <taxon>Mucoromycetes</taxon>
        <taxon>Mucorales</taxon>
        <taxon>Mucorineae</taxon>
        <taxon>Rhizopodaceae</taxon>
        <taxon>Rhizopus</taxon>
    </lineage>
</organism>
<dbReference type="PROSITE" id="PS51294">
    <property type="entry name" value="HTH_MYB"/>
    <property type="match status" value="2"/>
</dbReference>
<dbReference type="AlphaFoldDB" id="A0A1X0R4F2"/>
<accession>A0A1X0R4F2</accession>
<dbReference type="GO" id="GO:0001006">
    <property type="term" value="F:RNA polymerase III type 3 promoter sequence-specific DNA binding"/>
    <property type="evidence" value="ECO:0007669"/>
    <property type="project" value="TreeGrafter"/>
</dbReference>
<dbReference type="SMART" id="SM00717">
    <property type="entry name" value="SANT"/>
    <property type="match status" value="2"/>
</dbReference>
<evidence type="ECO:0000259" key="7">
    <source>
        <dbReference type="PROSITE" id="PS51294"/>
    </source>
</evidence>
<protein>
    <recommendedName>
        <fullName evidence="9">Homeodomain-like protein</fullName>
    </recommendedName>
</protein>
<proteinExistence type="predicted"/>
<keyword evidence="3" id="KW-0804">Transcription</keyword>
<feature type="domain" description="SANT" evidence="6">
    <location>
        <begin position="190"/>
        <end position="241"/>
    </location>
</feature>
<evidence type="ECO:0000256" key="1">
    <source>
        <dbReference type="ARBA" id="ARBA00023015"/>
    </source>
</evidence>
<keyword evidence="1" id="KW-0805">Transcription regulation</keyword>
<reference evidence="8" key="1">
    <citation type="journal article" date="2016" name="Proc. Natl. Acad. Sci. U.S.A.">
        <title>Lipid metabolic changes in an early divergent fungus govern the establishment of a mutualistic symbiosis with endobacteria.</title>
        <authorList>
            <person name="Lastovetsky O.A."/>
            <person name="Gaspar M.L."/>
            <person name="Mondo S.J."/>
            <person name="LaButti K.M."/>
            <person name="Sandor L."/>
            <person name="Grigoriev I.V."/>
            <person name="Henry S.A."/>
            <person name="Pawlowska T.E."/>
        </authorList>
    </citation>
    <scope>NUCLEOTIDE SEQUENCE [LARGE SCALE GENOMIC DNA]</scope>
    <source>
        <strain evidence="8">ATCC 52814</strain>
    </source>
</reference>
<dbReference type="Pfam" id="PF00249">
    <property type="entry name" value="Myb_DNA-binding"/>
    <property type="match status" value="1"/>
</dbReference>
<feature type="domain" description="HTH myb-type" evidence="7">
    <location>
        <begin position="191"/>
        <end position="240"/>
    </location>
</feature>
<evidence type="ECO:0000256" key="3">
    <source>
        <dbReference type="ARBA" id="ARBA00023163"/>
    </source>
</evidence>
<evidence type="ECO:0000259" key="6">
    <source>
        <dbReference type="PROSITE" id="PS51293"/>
    </source>
</evidence>
<feature type="domain" description="Myb-like" evidence="5">
    <location>
        <begin position="87"/>
        <end position="130"/>
    </location>
</feature>
<dbReference type="PANTHER" id="PTHR46621">
    <property type="entry name" value="SNRNA-ACTIVATING PROTEIN COMPLEX SUBUNIT 4"/>
    <property type="match status" value="1"/>
</dbReference>
<dbReference type="PROSITE" id="PS50090">
    <property type="entry name" value="MYB_LIKE"/>
    <property type="match status" value="2"/>
</dbReference>
<dbReference type="Proteomes" id="UP000242414">
    <property type="component" value="Unassembled WGS sequence"/>
</dbReference>
<dbReference type="PANTHER" id="PTHR46621:SF1">
    <property type="entry name" value="SNRNA-ACTIVATING PROTEIN COMPLEX SUBUNIT 4"/>
    <property type="match status" value="1"/>
</dbReference>
<evidence type="ECO:0000256" key="4">
    <source>
        <dbReference type="ARBA" id="ARBA00023242"/>
    </source>
</evidence>
<dbReference type="EMBL" id="KV921914">
    <property type="protein sequence ID" value="ORE06882.1"/>
    <property type="molecule type" value="Genomic_DNA"/>
</dbReference>
<name>A0A1X0R4F2_RHIZD</name>
<dbReference type="SUPFAM" id="SSF46689">
    <property type="entry name" value="Homeodomain-like"/>
    <property type="match status" value="2"/>
</dbReference>
<evidence type="ECO:0000256" key="2">
    <source>
        <dbReference type="ARBA" id="ARBA00023125"/>
    </source>
</evidence>
<dbReference type="InterPro" id="IPR017930">
    <property type="entry name" value="Myb_dom"/>
</dbReference>
<dbReference type="CDD" id="cd00167">
    <property type="entry name" value="SANT"/>
    <property type="match status" value="2"/>
</dbReference>
<dbReference type="GO" id="GO:0042795">
    <property type="term" value="P:snRNA transcription by RNA polymerase II"/>
    <property type="evidence" value="ECO:0007669"/>
    <property type="project" value="TreeGrafter"/>
</dbReference>
<dbReference type="InterPro" id="IPR051575">
    <property type="entry name" value="Myb-like_DNA-bd"/>
</dbReference>
<sequence>MLISQGTMLPLLRTTFNATYSALGRRHYTEKKLSRVILAYLEEHGKPNDDTFNRHVYGRKPRKREEAEFVEAVKAGVFEPTPKKPVPWTEEEKKRLLECVKLYGKKWRKIVEFFPGRTSRVISAYYHNIKMNSSEGLTDEDKEIILRWYKERSAKGERINWIDLKRNLPIPKPMKYIKDYIYGLERPFTNRRWTEEEFQKLRELVLEYKKDWDQITAKMDHRTEQQCRMKWHYESLKRGSGIYEYPDNKDHTSS</sequence>